<keyword evidence="5" id="KW-0808">Transferase</keyword>
<dbReference type="NCBIfam" id="TIGR00057">
    <property type="entry name" value="L-threonylcarbamoyladenylate synthase"/>
    <property type="match status" value="1"/>
</dbReference>
<dbReference type="EC" id="2.7.7.87" evidence="3"/>
<protein>
    <recommendedName>
        <fullName evidence="10">L-threonylcarbamoyladenylate synthase</fullName>
        <ecNumber evidence="3">2.7.7.87</ecNumber>
    </recommendedName>
    <alternativeName>
        <fullName evidence="10">L-threonylcarbamoyladenylate synthase</fullName>
    </alternativeName>
</protein>
<sequence length="208" mass="22632">MLIRKITRKNPSPDVLEEAISVMEGGGIVIYPTDTIYGLGVNALDEDAVRRLFRVKGRSPHKPVSICISRVDEIPRFSRPSGDAMELMERILPGPYTVVLERNELIPDVITGGSSRVGIRVPDDEICRRIAARFPVTATSANISGKPPSPRLDEIVRDLDAVDLVLDAGDCTDMEPSTVIDLTVNPPRVLRMGKGPIDPVLLRGAGDT</sequence>
<comment type="similarity">
    <text evidence="2">Belongs to the SUA5 family.</text>
</comment>
<dbReference type="GO" id="GO:0005524">
    <property type="term" value="F:ATP binding"/>
    <property type="evidence" value="ECO:0007669"/>
    <property type="project" value="UniProtKB-KW"/>
</dbReference>
<evidence type="ECO:0000256" key="4">
    <source>
        <dbReference type="ARBA" id="ARBA00022490"/>
    </source>
</evidence>
<dbReference type="GO" id="GO:0006450">
    <property type="term" value="P:regulation of translational fidelity"/>
    <property type="evidence" value="ECO:0007669"/>
    <property type="project" value="TreeGrafter"/>
</dbReference>
<gene>
    <name evidence="13" type="ORF">C7452_1220</name>
</gene>
<evidence type="ECO:0000313" key="13">
    <source>
        <dbReference type="EMBL" id="REE26262.1"/>
    </source>
</evidence>
<dbReference type="GO" id="GO:0000049">
    <property type="term" value="F:tRNA binding"/>
    <property type="evidence" value="ECO:0007669"/>
    <property type="project" value="TreeGrafter"/>
</dbReference>
<dbReference type="GO" id="GO:0003725">
    <property type="term" value="F:double-stranded RNA binding"/>
    <property type="evidence" value="ECO:0007669"/>
    <property type="project" value="InterPro"/>
</dbReference>
<dbReference type="PROSITE" id="PS51163">
    <property type="entry name" value="YRDC"/>
    <property type="match status" value="1"/>
</dbReference>
<dbReference type="Gene3D" id="3.90.870.10">
    <property type="entry name" value="DHBP synthase"/>
    <property type="match status" value="1"/>
</dbReference>
<keyword evidence="4" id="KW-0963">Cytoplasm</keyword>
<dbReference type="EMBL" id="QREL01000002">
    <property type="protein sequence ID" value="REE26262.1"/>
    <property type="molecule type" value="Genomic_DNA"/>
</dbReference>
<feature type="domain" description="YrdC-like" evidence="12">
    <location>
        <begin position="13"/>
        <end position="195"/>
    </location>
</feature>
<evidence type="ECO:0000256" key="8">
    <source>
        <dbReference type="ARBA" id="ARBA00022741"/>
    </source>
</evidence>
<evidence type="ECO:0000259" key="12">
    <source>
        <dbReference type="PROSITE" id="PS51163"/>
    </source>
</evidence>
<evidence type="ECO:0000256" key="6">
    <source>
        <dbReference type="ARBA" id="ARBA00022694"/>
    </source>
</evidence>
<dbReference type="Pfam" id="PF01300">
    <property type="entry name" value="Sua5_yciO_yrdC"/>
    <property type="match status" value="1"/>
</dbReference>
<evidence type="ECO:0000256" key="5">
    <source>
        <dbReference type="ARBA" id="ARBA00022679"/>
    </source>
</evidence>
<organism evidence="13 14">
    <name type="scientific">Methanothermobacter defluvii</name>
    <dbReference type="NCBI Taxonomy" id="49339"/>
    <lineage>
        <taxon>Archaea</taxon>
        <taxon>Methanobacteriati</taxon>
        <taxon>Methanobacteriota</taxon>
        <taxon>Methanomada group</taxon>
        <taxon>Methanobacteria</taxon>
        <taxon>Methanobacteriales</taxon>
        <taxon>Methanobacteriaceae</taxon>
        <taxon>Methanothermobacter</taxon>
    </lineage>
</organism>
<evidence type="ECO:0000313" key="14">
    <source>
        <dbReference type="Proteomes" id="UP000256864"/>
    </source>
</evidence>
<dbReference type="GO" id="GO:0005737">
    <property type="term" value="C:cytoplasm"/>
    <property type="evidence" value="ECO:0007669"/>
    <property type="project" value="UniProtKB-SubCell"/>
</dbReference>
<dbReference type="InterPro" id="IPR050156">
    <property type="entry name" value="TC-AMP_synthase_SUA5"/>
</dbReference>
<evidence type="ECO:0000256" key="11">
    <source>
        <dbReference type="ARBA" id="ARBA00048366"/>
    </source>
</evidence>
<dbReference type="RefSeq" id="WP_115892584.1">
    <property type="nucleotide sequence ID" value="NZ_QREL01000002.1"/>
</dbReference>
<dbReference type="InterPro" id="IPR006070">
    <property type="entry name" value="Sua5-like_dom"/>
</dbReference>
<name>A0A371NCL7_9EURY</name>
<comment type="caution">
    <text evidence="13">The sequence shown here is derived from an EMBL/GenBank/DDBJ whole genome shotgun (WGS) entry which is preliminary data.</text>
</comment>
<accession>A0A371NCL7</accession>
<comment type="subcellular location">
    <subcellularLocation>
        <location evidence="1">Cytoplasm</location>
    </subcellularLocation>
</comment>
<evidence type="ECO:0000256" key="1">
    <source>
        <dbReference type="ARBA" id="ARBA00004496"/>
    </source>
</evidence>
<dbReference type="Proteomes" id="UP000256864">
    <property type="component" value="Unassembled WGS sequence"/>
</dbReference>
<dbReference type="GO" id="GO:0061710">
    <property type="term" value="F:L-threonylcarbamoyladenylate synthase"/>
    <property type="evidence" value="ECO:0007669"/>
    <property type="project" value="UniProtKB-EC"/>
</dbReference>
<evidence type="ECO:0000256" key="3">
    <source>
        <dbReference type="ARBA" id="ARBA00012584"/>
    </source>
</evidence>
<evidence type="ECO:0000256" key="9">
    <source>
        <dbReference type="ARBA" id="ARBA00022840"/>
    </source>
</evidence>
<dbReference type="GO" id="GO:0008033">
    <property type="term" value="P:tRNA processing"/>
    <property type="evidence" value="ECO:0007669"/>
    <property type="project" value="UniProtKB-KW"/>
</dbReference>
<comment type="catalytic activity">
    <reaction evidence="11">
        <text>L-threonine + hydrogencarbonate + ATP = L-threonylcarbamoyladenylate + diphosphate + H2O</text>
        <dbReference type="Rhea" id="RHEA:36407"/>
        <dbReference type="ChEBI" id="CHEBI:15377"/>
        <dbReference type="ChEBI" id="CHEBI:17544"/>
        <dbReference type="ChEBI" id="CHEBI:30616"/>
        <dbReference type="ChEBI" id="CHEBI:33019"/>
        <dbReference type="ChEBI" id="CHEBI:57926"/>
        <dbReference type="ChEBI" id="CHEBI:73682"/>
        <dbReference type="EC" id="2.7.7.87"/>
    </reaction>
</comment>
<evidence type="ECO:0000256" key="2">
    <source>
        <dbReference type="ARBA" id="ARBA00007663"/>
    </source>
</evidence>
<dbReference type="PANTHER" id="PTHR17490:SF16">
    <property type="entry name" value="THREONYLCARBAMOYL-AMP SYNTHASE"/>
    <property type="match status" value="1"/>
</dbReference>
<keyword evidence="14" id="KW-1185">Reference proteome</keyword>
<evidence type="ECO:0000256" key="10">
    <source>
        <dbReference type="ARBA" id="ARBA00029774"/>
    </source>
</evidence>
<keyword evidence="8" id="KW-0547">Nucleotide-binding</keyword>
<keyword evidence="7" id="KW-0548">Nucleotidyltransferase</keyword>
<evidence type="ECO:0000256" key="7">
    <source>
        <dbReference type="ARBA" id="ARBA00022695"/>
    </source>
</evidence>
<proteinExistence type="inferred from homology"/>
<reference evidence="13 14" key="1">
    <citation type="submission" date="2018-07" db="EMBL/GenBank/DDBJ databases">
        <title>Genomic Encyclopedia of Type Strains, Phase IV (KMG-IV): sequencing the most valuable type-strain genomes for metagenomic binning, comparative biology and taxonomic classification.</title>
        <authorList>
            <person name="Goeker M."/>
        </authorList>
    </citation>
    <scope>NUCLEOTIDE SEQUENCE [LARGE SCALE GENOMIC DNA]</scope>
    <source>
        <strain evidence="13 14">DSM 7466</strain>
    </source>
</reference>
<keyword evidence="6" id="KW-0819">tRNA processing</keyword>
<dbReference type="PANTHER" id="PTHR17490">
    <property type="entry name" value="SUA5"/>
    <property type="match status" value="1"/>
</dbReference>
<dbReference type="SUPFAM" id="SSF55821">
    <property type="entry name" value="YrdC/RibB"/>
    <property type="match status" value="1"/>
</dbReference>
<dbReference type="InterPro" id="IPR017945">
    <property type="entry name" value="DHBP_synth_RibB-like_a/b_dom"/>
</dbReference>
<dbReference type="AlphaFoldDB" id="A0A371NCL7"/>
<keyword evidence="9" id="KW-0067">ATP-binding</keyword>